<dbReference type="GO" id="GO:0003735">
    <property type="term" value="F:structural constituent of ribosome"/>
    <property type="evidence" value="ECO:0007669"/>
    <property type="project" value="InterPro"/>
</dbReference>
<evidence type="ECO:0000256" key="3">
    <source>
        <dbReference type="ARBA" id="ARBA00023274"/>
    </source>
</evidence>
<dbReference type="InterPro" id="IPR002906">
    <property type="entry name" value="Ribosomal_eS31"/>
</dbReference>
<feature type="domain" description="Small ribosomal subunit protein eS31" evidence="5">
    <location>
        <begin position="1"/>
        <end position="16"/>
    </location>
</feature>
<dbReference type="GO" id="GO:0005840">
    <property type="term" value="C:ribosome"/>
    <property type="evidence" value="ECO:0007669"/>
    <property type="project" value="UniProtKB-KW"/>
</dbReference>
<evidence type="ECO:0000313" key="6">
    <source>
        <dbReference type="EMBL" id="OAY69893.1"/>
    </source>
</evidence>
<dbReference type="GO" id="GO:0006412">
    <property type="term" value="P:translation"/>
    <property type="evidence" value="ECO:0007669"/>
    <property type="project" value="InterPro"/>
</dbReference>
<dbReference type="Gene3D" id="6.20.50.180">
    <property type="match status" value="1"/>
</dbReference>
<evidence type="ECO:0000259" key="5">
    <source>
        <dbReference type="Pfam" id="PF01599"/>
    </source>
</evidence>
<protein>
    <recommendedName>
        <fullName evidence="5">Small ribosomal subunit protein eS31 domain-containing protein</fullName>
    </recommendedName>
</protein>
<dbReference type="SUPFAM" id="SSF57829">
    <property type="entry name" value="Zn-binding ribosomal proteins"/>
    <property type="match status" value="1"/>
</dbReference>
<dbReference type="GO" id="GO:1990904">
    <property type="term" value="C:ribonucleoprotein complex"/>
    <property type="evidence" value="ECO:0007669"/>
    <property type="project" value="UniProtKB-KW"/>
</dbReference>
<evidence type="ECO:0000256" key="2">
    <source>
        <dbReference type="ARBA" id="ARBA00022980"/>
    </source>
</evidence>
<evidence type="ECO:0000256" key="4">
    <source>
        <dbReference type="SAM" id="Phobius"/>
    </source>
</evidence>
<feature type="transmembrane region" description="Helical" evidence="4">
    <location>
        <begin position="28"/>
        <end position="54"/>
    </location>
</feature>
<keyword evidence="1" id="KW-0862">Zinc</keyword>
<comment type="caution">
    <text evidence="6">The sequence shown here is derived from an EMBL/GenBank/DDBJ whole genome shotgun (WGS) entry which is preliminary data.</text>
</comment>
<dbReference type="Pfam" id="PF01599">
    <property type="entry name" value="Ribosomal_S27"/>
    <property type="match status" value="1"/>
</dbReference>
<accession>A0A199UYP3</accession>
<keyword evidence="4" id="KW-0812">Transmembrane</keyword>
<dbReference type="AlphaFoldDB" id="A0A199UYP3"/>
<evidence type="ECO:0000313" key="7">
    <source>
        <dbReference type="Proteomes" id="UP000092600"/>
    </source>
</evidence>
<keyword evidence="4" id="KW-0472">Membrane</keyword>
<dbReference type="Proteomes" id="UP000092600">
    <property type="component" value="Unassembled WGS sequence"/>
</dbReference>
<proteinExistence type="predicted"/>
<keyword evidence="3" id="KW-0687">Ribonucleoprotein</keyword>
<dbReference type="EMBL" id="LSRQ01004176">
    <property type="protein sequence ID" value="OAY69893.1"/>
    <property type="molecule type" value="Genomic_DNA"/>
</dbReference>
<organism evidence="6 7">
    <name type="scientific">Ananas comosus</name>
    <name type="common">Pineapple</name>
    <name type="synonym">Ananas ananas</name>
    <dbReference type="NCBI Taxonomy" id="4615"/>
    <lineage>
        <taxon>Eukaryota</taxon>
        <taxon>Viridiplantae</taxon>
        <taxon>Streptophyta</taxon>
        <taxon>Embryophyta</taxon>
        <taxon>Tracheophyta</taxon>
        <taxon>Spermatophyta</taxon>
        <taxon>Magnoliopsida</taxon>
        <taxon>Liliopsida</taxon>
        <taxon>Poales</taxon>
        <taxon>Bromeliaceae</taxon>
        <taxon>Bromelioideae</taxon>
        <taxon>Ananas</taxon>
    </lineage>
</organism>
<dbReference type="InterPro" id="IPR011332">
    <property type="entry name" value="Ribosomal_zn-bd"/>
</dbReference>
<keyword evidence="2" id="KW-0689">Ribosomal protein</keyword>
<evidence type="ECO:0000256" key="1">
    <source>
        <dbReference type="ARBA" id="ARBA00022833"/>
    </source>
</evidence>
<keyword evidence="4" id="KW-1133">Transmembrane helix</keyword>
<sequence>MANHFDRHYCGTCGITFIYQNKGLIDKLTVMAALFAAGCFCLLAEDFSCIILEFSALGTSTRDKCFAGVMIYGHVAIPFSNFFLGDIITSMSKIHHEEKENKKDFEENFMQQSTTVSYEIAILL</sequence>
<feature type="transmembrane region" description="Helical" evidence="4">
    <location>
        <begin position="66"/>
        <end position="84"/>
    </location>
</feature>
<reference evidence="6 7" key="1">
    <citation type="journal article" date="2016" name="DNA Res.">
        <title>The draft genome of MD-2 pineapple using hybrid error correction of long reads.</title>
        <authorList>
            <person name="Redwan R.M."/>
            <person name="Saidin A."/>
            <person name="Kumar S.V."/>
        </authorList>
    </citation>
    <scope>NUCLEOTIDE SEQUENCE [LARGE SCALE GENOMIC DNA]</scope>
    <source>
        <strain evidence="7">cv. MD2</strain>
        <tissue evidence="6">Leaf</tissue>
    </source>
</reference>
<gene>
    <name evidence="6" type="ORF">ACMD2_17815</name>
</gene>
<name>A0A199UYP3_ANACO</name>